<evidence type="ECO:0000256" key="1">
    <source>
        <dbReference type="SAM" id="MobiDB-lite"/>
    </source>
</evidence>
<dbReference type="PANTHER" id="PTHR34404">
    <property type="entry name" value="REGULATORY PROTEIN, FMDB FAMILY"/>
    <property type="match status" value="1"/>
</dbReference>
<feature type="compositionally biased region" description="Low complexity" evidence="1">
    <location>
        <begin position="62"/>
        <end position="75"/>
    </location>
</feature>
<name>A0A6B0YVU2_9CHLR</name>
<dbReference type="NCBIfam" id="TIGR02605">
    <property type="entry name" value="CxxC_CxxC_SSSS"/>
    <property type="match status" value="1"/>
</dbReference>
<feature type="domain" description="Putative regulatory protein FmdB zinc ribbon" evidence="2">
    <location>
        <begin position="3"/>
        <end position="47"/>
    </location>
</feature>
<proteinExistence type="predicted"/>
<dbReference type="SMART" id="SM00834">
    <property type="entry name" value="CxxC_CXXC_SSSS"/>
    <property type="match status" value="1"/>
</dbReference>
<dbReference type="EMBL" id="VXRG01000137">
    <property type="protein sequence ID" value="MXY95180.1"/>
    <property type="molecule type" value="Genomic_DNA"/>
</dbReference>
<evidence type="ECO:0000313" key="3">
    <source>
        <dbReference type="EMBL" id="MXY95180.1"/>
    </source>
</evidence>
<sequence>MEMPIYEYICLDCDNRFDRLWPTMASAQNQQPVCPDCAGTSTKQTVSQVAVLGALGGLTPQEESASSAESARAASYTSKEQIDTLQANSQRKREQGR</sequence>
<dbReference type="PANTHER" id="PTHR34404:SF1">
    <property type="entry name" value="REGULATORY PROTEIN, FMDB FAMILY"/>
    <property type="match status" value="1"/>
</dbReference>
<accession>A0A6B0YVU2</accession>
<protein>
    <submittedName>
        <fullName evidence="3">Zinc ribbon domain-containing protein</fullName>
    </submittedName>
</protein>
<reference evidence="3" key="1">
    <citation type="submission" date="2019-09" db="EMBL/GenBank/DDBJ databases">
        <title>Characterisation of the sponge microbiome using genome-centric metagenomics.</title>
        <authorList>
            <person name="Engelberts J.P."/>
            <person name="Robbins S.J."/>
            <person name="De Goeij J.M."/>
            <person name="Aranda M."/>
            <person name="Bell S.C."/>
            <person name="Webster N.S."/>
        </authorList>
    </citation>
    <scope>NUCLEOTIDE SEQUENCE</scope>
    <source>
        <strain evidence="3">SB0664_bin_27</strain>
    </source>
</reference>
<dbReference type="InterPro" id="IPR013429">
    <property type="entry name" value="Regulatory_FmdB_Zinc_ribbon"/>
</dbReference>
<feature type="compositionally biased region" description="Polar residues" evidence="1">
    <location>
        <begin position="76"/>
        <end position="89"/>
    </location>
</feature>
<organism evidence="3">
    <name type="scientific">Caldilineaceae bacterium SB0664_bin_27</name>
    <dbReference type="NCBI Taxonomy" id="2605260"/>
    <lineage>
        <taxon>Bacteria</taxon>
        <taxon>Bacillati</taxon>
        <taxon>Chloroflexota</taxon>
        <taxon>Caldilineae</taxon>
        <taxon>Caldilineales</taxon>
        <taxon>Caldilineaceae</taxon>
    </lineage>
</organism>
<evidence type="ECO:0000259" key="2">
    <source>
        <dbReference type="SMART" id="SM00834"/>
    </source>
</evidence>
<dbReference type="AlphaFoldDB" id="A0A6B0YVU2"/>
<dbReference type="Pfam" id="PF09723">
    <property type="entry name" value="Zn_ribbon_8"/>
    <property type="match status" value="1"/>
</dbReference>
<comment type="caution">
    <text evidence="3">The sequence shown here is derived from an EMBL/GenBank/DDBJ whole genome shotgun (WGS) entry which is preliminary data.</text>
</comment>
<gene>
    <name evidence="3" type="ORF">F4Y42_17195</name>
</gene>
<feature type="region of interest" description="Disordered" evidence="1">
    <location>
        <begin position="59"/>
        <end position="97"/>
    </location>
</feature>